<name>A0A840CPU9_9BACT</name>
<proteinExistence type="predicted"/>
<dbReference type="Proteomes" id="UP000555103">
    <property type="component" value="Unassembled WGS sequence"/>
</dbReference>
<evidence type="ECO:0000313" key="1">
    <source>
        <dbReference type="EMBL" id="MBB4036709.1"/>
    </source>
</evidence>
<dbReference type="RefSeq" id="WP_183307598.1">
    <property type="nucleotide sequence ID" value="NZ_JACIEP010000008.1"/>
</dbReference>
<gene>
    <name evidence="1" type="ORF">GGR21_002615</name>
</gene>
<evidence type="ECO:0000313" key="2">
    <source>
        <dbReference type="Proteomes" id="UP000555103"/>
    </source>
</evidence>
<organism evidence="1 2">
    <name type="scientific">Dysgonomonas hofstadii</name>
    <dbReference type="NCBI Taxonomy" id="637886"/>
    <lineage>
        <taxon>Bacteria</taxon>
        <taxon>Pseudomonadati</taxon>
        <taxon>Bacteroidota</taxon>
        <taxon>Bacteroidia</taxon>
        <taxon>Bacteroidales</taxon>
        <taxon>Dysgonomonadaceae</taxon>
        <taxon>Dysgonomonas</taxon>
    </lineage>
</organism>
<accession>A0A840CPU9</accession>
<comment type="caution">
    <text evidence="1">The sequence shown here is derived from an EMBL/GenBank/DDBJ whole genome shotgun (WGS) entry which is preliminary data.</text>
</comment>
<protein>
    <recommendedName>
        <fullName evidence="3">Outer membrane protein beta-barrel domain-containing protein</fullName>
    </recommendedName>
</protein>
<dbReference type="EMBL" id="JACIEP010000008">
    <property type="protein sequence ID" value="MBB4036709.1"/>
    <property type="molecule type" value="Genomic_DNA"/>
</dbReference>
<keyword evidence="2" id="KW-1185">Reference proteome</keyword>
<dbReference type="AlphaFoldDB" id="A0A840CPU9"/>
<reference evidence="1 2" key="1">
    <citation type="submission" date="2020-08" db="EMBL/GenBank/DDBJ databases">
        <title>Genomic Encyclopedia of Type Strains, Phase IV (KMG-IV): sequencing the most valuable type-strain genomes for metagenomic binning, comparative biology and taxonomic classification.</title>
        <authorList>
            <person name="Goeker M."/>
        </authorList>
    </citation>
    <scope>NUCLEOTIDE SEQUENCE [LARGE SCALE GENOMIC DNA]</scope>
    <source>
        <strain evidence="1 2">DSM 104969</strain>
    </source>
</reference>
<evidence type="ECO:0008006" key="3">
    <source>
        <dbReference type="Google" id="ProtNLM"/>
    </source>
</evidence>
<sequence>MILTIMKLWNFKRLYLSILLSVFSVIAIAQTGYEKRVEKYQDQWSKLIPSHTKIQYAGGMGLLSIGAGWDYGKNNQWETDVFFGILPKYSTDKTKVTFTLKQNFIPWKKHFNEHFSLDPLACGLYVNTIFDGDFWVSEPDKYPSNYYSFSTKMRFSIYVGQRLTYKIPENKRFFSKSVTVFYELSTNDLYMVSAFTNSYLKPKDYLRLSFGLKMQLF</sequence>